<dbReference type="RefSeq" id="WP_078122868.1">
    <property type="nucleotide sequence ID" value="NZ_JAOSJG010000001.1"/>
</dbReference>
<name>A0A1S9M5M4_9MOLU</name>
<dbReference type="AlphaFoldDB" id="A0A1S9M5M4"/>
<keyword evidence="2 5" id="KW-0689">Ribosomal protein</keyword>
<dbReference type="GO" id="GO:0022627">
    <property type="term" value="C:cytosolic small ribosomal subunit"/>
    <property type="evidence" value="ECO:0007669"/>
    <property type="project" value="TreeGrafter"/>
</dbReference>
<dbReference type="GO" id="GO:0006412">
    <property type="term" value="P:translation"/>
    <property type="evidence" value="ECO:0007669"/>
    <property type="project" value="UniProtKB-UniRule"/>
</dbReference>
<evidence type="ECO:0000256" key="3">
    <source>
        <dbReference type="ARBA" id="ARBA00023274"/>
    </source>
</evidence>
<evidence type="ECO:0000313" key="8">
    <source>
        <dbReference type="EMBL" id="OOP60576.1"/>
    </source>
</evidence>
<dbReference type="STRING" id="180978.B2G44_00245"/>
<proteinExistence type="inferred from homology"/>
<dbReference type="GO" id="GO:0003735">
    <property type="term" value="F:structural constituent of ribosome"/>
    <property type="evidence" value="ECO:0007669"/>
    <property type="project" value="InterPro"/>
</dbReference>
<sequence>MTIIQFNGTGRRKTSVARTILRTGSGNIVINNRDFEKYISSPINRSEILKPLKLTNELNCYNIKVIVCGGGSTSQAEAIRLGISRALLKAKPSLRSVLKKAGFLTRDARIVERKKPGYRKSRARPQFSKR</sequence>
<evidence type="ECO:0000313" key="10">
    <source>
        <dbReference type="Proteomes" id="UP001383392"/>
    </source>
</evidence>
<reference evidence="8 9" key="1">
    <citation type="submission" date="2017-02" db="EMBL/GenBank/DDBJ databases">
        <title>A draft genome of 'Candidatus Phytoplasma aurantifolia' the agent of the witches-broom disease of lime.</title>
        <authorList>
            <person name="Foissac X."/>
            <person name="Carle P."/>
        </authorList>
    </citation>
    <scope>NUCLEOTIDE SEQUENCE [LARGE SCALE GENOMIC DNA]</scope>
    <source>
        <strain evidence="8 9">WBDL</strain>
    </source>
</reference>
<dbReference type="Gene3D" id="3.30.230.10">
    <property type="match status" value="1"/>
</dbReference>
<dbReference type="EMBL" id="JAOSJG010000001">
    <property type="protein sequence ID" value="MEK0308904.1"/>
    <property type="molecule type" value="Genomic_DNA"/>
</dbReference>
<dbReference type="Proteomes" id="UP000189722">
    <property type="component" value="Unassembled WGS sequence"/>
</dbReference>
<dbReference type="HAMAP" id="MF_00532_B">
    <property type="entry name" value="Ribosomal_uS9_B"/>
    <property type="match status" value="1"/>
</dbReference>
<dbReference type="NCBIfam" id="NF001099">
    <property type="entry name" value="PRK00132.1"/>
    <property type="match status" value="1"/>
</dbReference>
<dbReference type="InterPro" id="IPR000754">
    <property type="entry name" value="Ribosomal_uS9"/>
</dbReference>
<accession>A0A1S9M5M4</accession>
<dbReference type="PANTHER" id="PTHR21569:SF1">
    <property type="entry name" value="SMALL RIBOSOMAL SUBUNIT PROTEIN US9M"/>
    <property type="match status" value="1"/>
</dbReference>
<dbReference type="FunFam" id="3.30.230.10:FF:000001">
    <property type="entry name" value="30S ribosomal protein S9"/>
    <property type="match status" value="1"/>
</dbReference>
<keyword evidence="3 5" id="KW-0687">Ribonucleoprotein</keyword>
<evidence type="ECO:0000256" key="6">
    <source>
        <dbReference type="RuleBase" id="RU003815"/>
    </source>
</evidence>
<evidence type="ECO:0000256" key="4">
    <source>
        <dbReference type="ARBA" id="ARBA00035259"/>
    </source>
</evidence>
<evidence type="ECO:0000256" key="5">
    <source>
        <dbReference type="HAMAP-Rule" id="MF_00532"/>
    </source>
</evidence>
<gene>
    <name evidence="5 7" type="primary">rpsI</name>
    <name evidence="8" type="ORF">B2G44_00245</name>
    <name evidence="7" type="ORF">OC712_00140</name>
</gene>
<dbReference type="InterPro" id="IPR020574">
    <property type="entry name" value="Ribosomal_uS9_CS"/>
</dbReference>
<reference evidence="7 10" key="2">
    <citation type="journal article" date="2023" name="Int. J. Syst. Evol. Microbiol.">
        <title>The observation of taxonomic boundaries for the 16SrII and 16SrXXV phytoplasmas using genome-based delimitation.</title>
        <authorList>
            <person name="Rodrigues Jardim B."/>
            <person name="Tran-Nguyen L.T.T."/>
            <person name="Gambley C."/>
            <person name="Al-Sadi A.M."/>
            <person name="Al-Subhi A.M."/>
            <person name="Foissac X."/>
            <person name="Salar P."/>
            <person name="Cai H."/>
            <person name="Yang J.Y."/>
            <person name="Davis R."/>
            <person name="Jones L."/>
            <person name="Rodoni B."/>
            <person name="Constable F.E."/>
        </authorList>
    </citation>
    <scope>NUCLEOTIDE SEQUENCE [LARGE SCALE GENOMIC DNA]</scope>
    <source>
        <strain evidence="7">BAWM-OMN-P75</strain>
    </source>
</reference>
<dbReference type="GO" id="GO:0003723">
    <property type="term" value="F:RNA binding"/>
    <property type="evidence" value="ECO:0007669"/>
    <property type="project" value="TreeGrafter"/>
</dbReference>
<keyword evidence="10" id="KW-1185">Reference proteome</keyword>
<dbReference type="InterPro" id="IPR014721">
    <property type="entry name" value="Ribsml_uS5_D2-typ_fold_subgr"/>
</dbReference>
<evidence type="ECO:0000313" key="7">
    <source>
        <dbReference type="EMBL" id="MEK0308904.1"/>
    </source>
</evidence>
<evidence type="ECO:0000313" key="9">
    <source>
        <dbReference type="Proteomes" id="UP000189722"/>
    </source>
</evidence>
<dbReference type="OrthoDB" id="9803965at2"/>
<protein>
    <recommendedName>
        <fullName evidence="4 5">Small ribosomal subunit protein uS9</fullName>
    </recommendedName>
</protein>
<dbReference type="SUPFAM" id="SSF54211">
    <property type="entry name" value="Ribosomal protein S5 domain 2-like"/>
    <property type="match status" value="1"/>
</dbReference>
<dbReference type="EMBL" id="MWKN01000002">
    <property type="protein sequence ID" value="OOP60576.1"/>
    <property type="molecule type" value="Genomic_DNA"/>
</dbReference>
<dbReference type="Proteomes" id="UP001383392">
    <property type="component" value="Unassembled WGS sequence"/>
</dbReference>
<evidence type="ECO:0000256" key="1">
    <source>
        <dbReference type="ARBA" id="ARBA00005251"/>
    </source>
</evidence>
<dbReference type="Pfam" id="PF00380">
    <property type="entry name" value="Ribosomal_S9"/>
    <property type="match status" value="1"/>
</dbReference>
<comment type="caution">
    <text evidence="8">The sequence shown here is derived from an EMBL/GenBank/DDBJ whole genome shotgun (WGS) entry which is preliminary data.</text>
</comment>
<comment type="similarity">
    <text evidence="1 5 6">Belongs to the universal ribosomal protein uS9 family.</text>
</comment>
<dbReference type="InterPro" id="IPR023035">
    <property type="entry name" value="Ribosomal_uS9_bac/plastid"/>
</dbReference>
<organism evidence="8 9">
    <name type="scientific">Candidatus Phytoplasma citri</name>
    <dbReference type="NCBI Taxonomy" id="180978"/>
    <lineage>
        <taxon>Bacteria</taxon>
        <taxon>Bacillati</taxon>
        <taxon>Mycoplasmatota</taxon>
        <taxon>Mollicutes</taxon>
        <taxon>Acholeplasmatales</taxon>
        <taxon>Acholeplasmataceae</taxon>
        <taxon>Candidatus Phytoplasma</taxon>
        <taxon>16SrII (Peanut WB group)</taxon>
    </lineage>
</organism>
<evidence type="ECO:0000256" key="2">
    <source>
        <dbReference type="ARBA" id="ARBA00022980"/>
    </source>
</evidence>
<dbReference type="PROSITE" id="PS00360">
    <property type="entry name" value="RIBOSOMAL_S9"/>
    <property type="match status" value="1"/>
</dbReference>
<dbReference type="PANTHER" id="PTHR21569">
    <property type="entry name" value="RIBOSOMAL PROTEIN S9"/>
    <property type="match status" value="1"/>
</dbReference>
<dbReference type="InterPro" id="IPR020568">
    <property type="entry name" value="Ribosomal_Su5_D2-typ_SF"/>
</dbReference>